<proteinExistence type="predicted"/>
<dbReference type="SUPFAM" id="SSF51261">
    <property type="entry name" value="Duplicated hybrid motif"/>
    <property type="match status" value="1"/>
</dbReference>
<dbReference type="EC" id="3.4.-.-" evidence="3"/>
<keyword evidence="3" id="KW-0378">Hydrolase</keyword>
<feature type="domain" description="M23ase beta-sheet core" evidence="2">
    <location>
        <begin position="327"/>
        <end position="425"/>
    </location>
</feature>
<dbReference type="GO" id="GO:0016787">
    <property type="term" value="F:hydrolase activity"/>
    <property type="evidence" value="ECO:0007669"/>
    <property type="project" value="UniProtKB-KW"/>
</dbReference>
<organism evidence="3 4">
    <name type="scientific">Microbacterium schleiferi</name>
    <dbReference type="NCBI Taxonomy" id="69362"/>
    <lineage>
        <taxon>Bacteria</taxon>
        <taxon>Bacillati</taxon>
        <taxon>Actinomycetota</taxon>
        <taxon>Actinomycetes</taxon>
        <taxon>Micrococcales</taxon>
        <taxon>Microbacteriaceae</taxon>
        <taxon>Microbacterium</taxon>
    </lineage>
</organism>
<accession>A0ABU7V942</accession>
<reference evidence="3 4" key="1">
    <citation type="submission" date="2024-01" db="EMBL/GenBank/DDBJ databases">
        <title>the genome sequence of strain Microbacterium schleiferi NBRC 15075.</title>
        <authorList>
            <person name="Ding Y."/>
            <person name="Zhang G."/>
        </authorList>
    </citation>
    <scope>NUCLEOTIDE SEQUENCE [LARGE SCALE GENOMIC DNA]</scope>
    <source>
        <strain evidence="3 4">NBRC 15075</strain>
    </source>
</reference>
<evidence type="ECO:0000313" key="3">
    <source>
        <dbReference type="EMBL" id="MEF2256199.1"/>
    </source>
</evidence>
<feature type="region of interest" description="Disordered" evidence="1">
    <location>
        <begin position="100"/>
        <end position="189"/>
    </location>
</feature>
<feature type="region of interest" description="Disordered" evidence="1">
    <location>
        <begin position="1"/>
        <end position="80"/>
    </location>
</feature>
<sequence>MPASEAGYSSADELAPRPAGLRSRLHNVPLTDAEAGALSGAGLDSPRPADQAAAEEVTAPTAPLSRRARRAGVAPSSSVSETVVFDQVIEVVSVGDAPEDAAPALADTDAASPAAEDEPAAAAPDQPAVGHASVADESRTPASDGTGDLFEEVVRTFGATGENPTLTPRASTTTESSAADEESPEPAHVAHRRLRVGSVRKLATTSFSVGVMGIVGLLAVGMTTPVEAVAAASGGQGPTASIVALSDVEPTAAPEEDIQAYVAPAEASTAALSRQEGYSAVSMAELAVEAGVREVASTYVNNAAAAVQYPFTVGVPISSPYGMRWGRMHEGVDFAPGGQGAEIHAVADGIVRIATEAGGAYGVHVVIDSIVDGELVSTNYAHMQYGSLRVQAGQVIKLGDVVGTVGTTGRSTGPHLHFEVLLNGKTPTEPMAWLAAHNVASTVVTVPDAPATVDQ</sequence>
<dbReference type="InterPro" id="IPR011055">
    <property type="entry name" value="Dup_hybrid_motif"/>
</dbReference>
<dbReference type="Proteomes" id="UP001351900">
    <property type="component" value="Unassembled WGS sequence"/>
</dbReference>
<dbReference type="PANTHER" id="PTHR21666:SF270">
    <property type="entry name" value="MUREIN HYDROLASE ACTIVATOR ENVC"/>
    <property type="match status" value="1"/>
</dbReference>
<dbReference type="EMBL" id="JAZHOV010000008">
    <property type="protein sequence ID" value="MEF2256199.1"/>
    <property type="molecule type" value="Genomic_DNA"/>
</dbReference>
<dbReference type="Gene3D" id="2.70.70.10">
    <property type="entry name" value="Glucose Permease (Domain IIA)"/>
    <property type="match status" value="1"/>
</dbReference>
<comment type="caution">
    <text evidence="3">The sequence shown here is derived from an EMBL/GenBank/DDBJ whole genome shotgun (WGS) entry which is preliminary data.</text>
</comment>
<dbReference type="InterPro" id="IPR050570">
    <property type="entry name" value="Cell_wall_metabolism_enzyme"/>
</dbReference>
<feature type="compositionally biased region" description="Low complexity" evidence="1">
    <location>
        <begin position="100"/>
        <end position="128"/>
    </location>
</feature>
<keyword evidence="4" id="KW-1185">Reference proteome</keyword>
<dbReference type="InterPro" id="IPR016047">
    <property type="entry name" value="M23ase_b-sheet_dom"/>
</dbReference>
<evidence type="ECO:0000256" key="1">
    <source>
        <dbReference type="SAM" id="MobiDB-lite"/>
    </source>
</evidence>
<dbReference type="PANTHER" id="PTHR21666">
    <property type="entry name" value="PEPTIDASE-RELATED"/>
    <property type="match status" value="1"/>
</dbReference>
<feature type="compositionally biased region" description="Low complexity" evidence="1">
    <location>
        <begin position="167"/>
        <end position="177"/>
    </location>
</feature>
<dbReference type="RefSeq" id="WP_331792280.1">
    <property type="nucleotide sequence ID" value="NZ_BAAAUO010000001.1"/>
</dbReference>
<dbReference type="Pfam" id="PF01551">
    <property type="entry name" value="Peptidase_M23"/>
    <property type="match status" value="1"/>
</dbReference>
<name>A0ABU7V942_9MICO</name>
<protein>
    <submittedName>
        <fullName evidence="3">M23 family metallopeptidase</fullName>
        <ecNumber evidence="3">3.4.-.-</ecNumber>
    </submittedName>
</protein>
<gene>
    <name evidence="3" type="ORF">V2V91_13800</name>
</gene>
<evidence type="ECO:0000259" key="2">
    <source>
        <dbReference type="Pfam" id="PF01551"/>
    </source>
</evidence>
<feature type="compositionally biased region" description="Low complexity" evidence="1">
    <location>
        <begin position="52"/>
        <end position="63"/>
    </location>
</feature>
<evidence type="ECO:0000313" key="4">
    <source>
        <dbReference type="Proteomes" id="UP001351900"/>
    </source>
</evidence>
<dbReference type="CDD" id="cd12797">
    <property type="entry name" value="M23_peptidase"/>
    <property type="match status" value="1"/>
</dbReference>